<keyword evidence="3" id="KW-1185">Reference proteome</keyword>
<dbReference type="EMBL" id="BLLK01000051">
    <property type="protein sequence ID" value="GFH56272.1"/>
    <property type="molecule type" value="Genomic_DNA"/>
</dbReference>
<accession>A0AAD3D297</accession>
<comment type="caution">
    <text evidence="2">The sequence shown here is derived from an EMBL/GenBank/DDBJ whole genome shotgun (WGS) entry which is preliminary data.</text>
</comment>
<evidence type="ECO:0000256" key="1">
    <source>
        <dbReference type="SAM" id="MobiDB-lite"/>
    </source>
</evidence>
<evidence type="ECO:0000313" key="2">
    <source>
        <dbReference type="EMBL" id="GFH56272.1"/>
    </source>
</evidence>
<dbReference type="AlphaFoldDB" id="A0AAD3D297"/>
<organism evidence="2 3">
    <name type="scientific">Chaetoceros tenuissimus</name>
    <dbReference type="NCBI Taxonomy" id="426638"/>
    <lineage>
        <taxon>Eukaryota</taxon>
        <taxon>Sar</taxon>
        <taxon>Stramenopiles</taxon>
        <taxon>Ochrophyta</taxon>
        <taxon>Bacillariophyta</taxon>
        <taxon>Coscinodiscophyceae</taxon>
        <taxon>Chaetocerotophycidae</taxon>
        <taxon>Chaetocerotales</taxon>
        <taxon>Chaetocerotaceae</taxon>
        <taxon>Chaetoceros</taxon>
    </lineage>
</organism>
<feature type="region of interest" description="Disordered" evidence="1">
    <location>
        <begin position="90"/>
        <end position="130"/>
    </location>
</feature>
<feature type="compositionally biased region" description="Polar residues" evidence="1">
    <location>
        <begin position="107"/>
        <end position="124"/>
    </location>
</feature>
<gene>
    <name evidence="2" type="ORF">CTEN210_12748</name>
</gene>
<proteinExistence type="predicted"/>
<name>A0AAD3D297_9STRA</name>
<feature type="compositionally biased region" description="Basic and acidic residues" evidence="1">
    <location>
        <begin position="90"/>
        <end position="106"/>
    </location>
</feature>
<reference evidence="2 3" key="1">
    <citation type="journal article" date="2021" name="Sci. Rep.">
        <title>The genome of the diatom Chaetoceros tenuissimus carries an ancient integrated fragment of an extant virus.</title>
        <authorList>
            <person name="Hongo Y."/>
            <person name="Kimura K."/>
            <person name="Takaki Y."/>
            <person name="Yoshida Y."/>
            <person name="Baba S."/>
            <person name="Kobayashi G."/>
            <person name="Nagasaki K."/>
            <person name="Hano T."/>
            <person name="Tomaru Y."/>
        </authorList>
    </citation>
    <scope>NUCLEOTIDE SEQUENCE [LARGE SCALE GENOMIC DNA]</scope>
    <source>
        <strain evidence="2 3">NIES-3715</strain>
    </source>
</reference>
<protein>
    <submittedName>
        <fullName evidence="2">Uncharacterized protein</fullName>
    </submittedName>
</protein>
<evidence type="ECO:0000313" key="3">
    <source>
        <dbReference type="Proteomes" id="UP001054902"/>
    </source>
</evidence>
<sequence>MFEPFADHSQQPLMRASISGMEGCEDSCCFSLAASLEDKDEIEEQKNLFSSPCCSVDNFDPILVSPSTVTTKDVILFDQDMMEDWWESDSMHEDTTLEKPMEREEQQGNASHQGEASEDGSTPPHNVKPSTRKDLMTLYLEQVLLEIKNMNIPFVCGDIWAPSETNESYSTDDQALLVDYPFLHRYSSIVMKGAPETISADIVASELAHSFLLGLVGRVYTSKRATVDRDVHEMVGNNMSHVKSVVGIPVHNKRFGNFVALFYSLDEINLDKRLLDEVKKICERVIFDENDNVYTVKGKQVSTFSSALFSSNEIEELVSLLSKHIPADDSKAESSPDFFASIQAFISLRIILLRPASSYTADEKAYLQTIKQSWFSYLKNSTLDENDIANRLVREWMFLNKCGISPTSIW</sequence>
<dbReference type="Proteomes" id="UP001054902">
    <property type="component" value="Unassembled WGS sequence"/>
</dbReference>